<protein>
    <submittedName>
        <fullName evidence="2">Uncharacterized protein family (UPF0149)</fullName>
    </submittedName>
</protein>
<dbReference type="Pfam" id="PF03695">
    <property type="entry name" value="UPF0149"/>
    <property type="match status" value="1"/>
</dbReference>
<evidence type="ECO:0000256" key="1">
    <source>
        <dbReference type="ARBA" id="ARBA00038308"/>
    </source>
</evidence>
<dbReference type="InterPro" id="IPR036255">
    <property type="entry name" value="YgfB-like_sf"/>
</dbReference>
<dbReference type="Proteomes" id="UP000199771">
    <property type="component" value="Unassembled WGS sequence"/>
</dbReference>
<proteinExistence type="inferred from homology"/>
<reference evidence="2 3" key="1">
    <citation type="submission" date="2016-10" db="EMBL/GenBank/DDBJ databases">
        <authorList>
            <person name="de Groot N.N."/>
        </authorList>
    </citation>
    <scope>NUCLEOTIDE SEQUENCE [LARGE SCALE GENOMIC DNA]</scope>
    <source>
        <strain evidence="2 3">DSM 23609</strain>
    </source>
</reference>
<dbReference type="PANTHER" id="PTHR37528:SF1">
    <property type="entry name" value="UPF0149 PROTEIN YGFB"/>
    <property type="match status" value="1"/>
</dbReference>
<dbReference type="EMBL" id="FOOC01000003">
    <property type="protein sequence ID" value="SFF37641.1"/>
    <property type="molecule type" value="Genomic_DNA"/>
</dbReference>
<name>A0A1I2IAR5_9GAMM</name>
<comment type="similarity">
    <text evidence="1">Belongs to the UPF0149 family.</text>
</comment>
<dbReference type="InterPro" id="IPR011978">
    <property type="entry name" value="YgfB-like"/>
</dbReference>
<evidence type="ECO:0000313" key="3">
    <source>
        <dbReference type="Proteomes" id="UP000199771"/>
    </source>
</evidence>
<dbReference type="STRING" id="1076937.SAMN04488120_10356"/>
<dbReference type="OrthoDB" id="9783391at2"/>
<keyword evidence="3" id="KW-1185">Reference proteome</keyword>
<dbReference type="RefSeq" id="WP_091532034.1">
    <property type="nucleotide sequence ID" value="NZ_FOOC01000003.1"/>
</dbReference>
<dbReference type="Gene3D" id="1.20.120.740">
    <property type="entry name" value="YgfB uncharacterised protein family UPF0149, PF03695"/>
    <property type="match status" value="1"/>
</dbReference>
<dbReference type="PANTHER" id="PTHR37528">
    <property type="entry name" value="UPF0149 PROTEIN YGFB"/>
    <property type="match status" value="1"/>
</dbReference>
<accession>A0A1I2IAR5</accession>
<dbReference type="SUPFAM" id="SSF101327">
    <property type="entry name" value="YgfB-like"/>
    <property type="match status" value="1"/>
</dbReference>
<organism evidence="2 3">
    <name type="scientific">Fontimonas thermophila</name>
    <dbReference type="NCBI Taxonomy" id="1076937"/>
    <lineage>
        <taxon>Bacteria</taxon>
        <taxon>Pseudomonadati</taxon>
        <taxon>Pseudomonadota</taxon>
        <taxon>Gammaproteobacteria</taxon>
        <taxon>Nevskiales</taxon>
        <taxon>Nevskiaceae</taxon>
        <taxon>Fontimonas</taxon>
    </lineage>
</organism>
<evidence type="ECO:0000313" key="2">
    <source>
        <dbReference type="EMBL" id="SFF37641.1"/>
    </source>
</evidence>
<gene>
    <name evidence="2" type="ORF">SAMN04488120_10356</name>
</gene>
<dbReference type="GO" id="GO:0005829">
    <property type="term" value="C:cytosol"/>
    <property type="evidence" value="ECO:0007669"/>
    <property type="project" value="TreeGrafter"/>
</dbReference>
<sequence length="189" mass="21032">MKRLLGYDELNSALQRIGYIDDAAEYHGALCGALSVRKPDDIDLFTLIDHGAQAPAQRDAQTLELLQRLRAETLDALSDDQMIFAPLLPDDDTALVPRVQALAAWCEGFLYGLASRPGFDLARCSEDTREIIRDFTELTRAAVGEEADPNIEESAYAELVEYVRVGAQLVFMELHPRPMLDPSDSQQVH</sequence>
<dbReference type="AlphaFoldDB" id="A0A1I2IAR5"/>